<dbReference type="InterPro" id="IPR036291">
    <property type="entry name" value="NAD(P)-bd_dom_sf"/>
</dbReference>
<dbReference type="GO" id="GO:0000166">
    <property type="term" value="F:nucleotide binding"/>
    <property type="evidence" value="ECO:0007669"/>
    <property type="project" value="InterPro"/>
</dbReference>
<organism evidence="5 6">
    <name type="scientific">Nakamurella alba</name>
    <dbReference type="NCBI Taxonomy" id="2665158"/>
    <lineage>
        <taxon>Bacteria</taxon>
        <taxon>Bacillati</taxon>
        <taxon>Actinomycetota</taxon>
        <taxon>Actinomycetes</taxon>
        <taxon>Nakamurellales</taxon>
        <taxon>Nakamurellaceae</taxon>
        <taxon>Nakamurella</taxon>
    </lineage>
</organism>
<dbReference type="SUPFAM" id="SSF55347">
    <property type="entry name" value="Glyceraldehyde-3-phosphate dehydrogenase-like, C-terminal domain"/>
    <property type="match status" value="1"/>
</dbReference>
<dbReference type="Gene3D" id="3.40.50.720">
    <property type="entry name" value="NAD(P)-binding Rossmann-like Domain"/>
    <property type="match status" value="1"/>
</dbReference>
<gene>
    <name evidence="5" type="ORF">GIS00_20000</name>
</gene>
<evidence type="ECO:0000313" key="6">
    <source>
        <dbReference type="Proteomes" id="UP000460221"/>
    </source>
</evidence>
<accession>A0A7K1FPZ9</accession>
<dbReference type="PANTHER" id="PTHR22604:SF105">
    <property type="entry name" value="TRANS-1,2-DIHYDROBENZENE-1,2-DIOL DEHYDROGENASE"/>
    <property type="match status" value="1"/>
</dbReference>
<dbReference type="InterPro" id="IPR050984">
    <property type="entry name" value="Gfo/Idh/MocA_domain"/>
</dbReference>
<dbReference type="SUPFAM" id="SSF51735">
    <property type="entry name" value="NAD(P)-binding Rossmann-fold domains"/>
    <property type="match status" value="1"/>
</dbReference>
<dbReference type="Pfam" id="PF01408">
    <property type="entry name" value="GFO_IDH_MocA"/>
    <property type="match status" value="1"/>
</dbReference>
<comment type="caution">
    <text evidence="5">The sequence shown here is derived from an EMBL/GenBank/DDBJ whole genome shotgun (WGS) entry which is preliminary data.</text>
</comment>
<dbReference type="EMBL" id="WLYK01000008">
    <property type="protein sequence ID" value="MTD16225.1"/>
    <property type="molecule type" value="Genomic_DNA"/>
</dbReference>
<keyword evidence="6" id="KW-1185">Reference proteome</keyword>
<dbReference type="PANTHER" id="PTHR22604">
    <property type="entry name" value="OXIDOREDUCTASES"/>
    <property type="match status" value="1"/>
</dbReference>
<dbReference type="InterPro" id="IPR055170">
    <property type="entry name" value="GFO_IDH_MocA-like_dom"/>
</dbReference>
<name>A0A7K1FPZ9_9ACTN</name>
<dbReference type="InterPro" id="IPR000683">
    <property type="entry name" value="Gfo/Idh/MocA-like_OxRdtase_N"/>
</dbReference>
<evidence type="ECO:0000313" key="5">
    <source>
        <dbReference type="EMBL" id="MTD16225.1"/>
    </source>
</evidence>
<evidence type="ECO:0000259" key="3">
    <source>
        <dbReference type="Pfam" id="PF01408"/>
    </source>
</evidence>
<sequence>MPQQFSLPATTVPDPREAPALRWGILGTGWIAERFVAALLAATDQRVVAVGSRSAGSGKAFAAEHCPEARAHPSYEDLVADPDVDIVYVATPHNAHLPHAELAMRAGKHVLIEKPIAINAGQARRIAAIAAETGVYCAEAMWSFFLPKFDVIRQVLAAGVLGELRSFIADFGEHFDDDHRILRQDLAGGPMLDLGTYPVSLALSVLGVPDDVVARGTAAPSGVNGQVGMILRHGADRQSVVHTSLFSTTPTGAIIGGTDAVLTIPGVFYRPGSFRVDFHDGRAPLEYVEEPYGYHGLAYEAAETARRIVAGEVSTPVRPLRDSIDTLATMDEARRQIGAAFDEEK</sequence>
<reference evidence="5 6" key="1">
    <citation type="submission" date="2019-11" db="EMBL/GenBank/DDBJ databases">
        <authorList>
            <person name="Jiang L.-Q."/>
        </authorList>
    </citation>
    <scope>NUCLEOTIDE SEQUENCE [LARGE SCALE GENOMIC DNA]</scope>
    <source>
        <strain evidence="5 6">YIM 132087</strain>
    </source>
</reference>
<evidence type="ECO:0000256" key="2">
    <source>
        <dbReference type="ARBA" id="ARBA00023002"/>
    </source>
</evidence>
<feature type="domain" description="Gfo/Idh/MocA-like oxidoreductase N-terminal" evidence="3">
    <location>
        <begin position="21"/>
        <end position="138"/>
    </location>
</feature>
<dbReference type="Gene3D" id="3.30.360.10">
    <property type="entry name" value="Dihydrodipicolinate Reductase, domain 2"/>
    <property type="match status" value="1"/>
</dbReference>
<dbReference type="GO" id="GO:0016491">
    <property type="term" value="F:oxidoreductase activity"/>
    <property type="evidence" value="ECO:0007669"/>
    <property type="project" value="UniProtKB-KW"/>
</dbReference>
<dbReference type="RefSeq" id="WP_154770167.1">
    <property type="nucleotide sequence ID" value="NZ_WLYK01000008.1"/>
</dbReference>
<proteinExistence type="inferred from homology"/>
<evidence type="ECO:0000259" key="4">
    <source>
        <dbReference type="Pfam" id="PF22725"/>
    </source>
</evidence>
<dbReference type="Pfam" id="PF22725">
    <property type="entry name" value="GFO_IDH_MocA_C3"/>
    <property type="match status" value="1"/>
</dbReference>
<evidence type="ECO:0000256" key="1">
    <source>
        <dbReference type="ARBA" id="ARBA00010928"/>
    </source>
</evidence>
<feature type="domain" description="GFO/IDH/MocA-like oxidoreductase" evidence="4">
    <location>
        <begin position="152"/>
        <end position="260"/>
    </location>
</feature>
<keyword evidence="2" id="KW-0560">Oxidoreductase</keyword>
<dbReference type="Proteomes" id="UP000460221">
    <property type="component" value="Unassembled WGS sequence"/>
</dbReference>
<comment type="similarity">
    <text evidence="1">Belongs to the Gfo/Idh/MocA family.</text>
</comment>
<protein>
    <submittedName>
        <fullName evidence="5">Gfo/Idh/MocA family oxidoreductase</fullName>
    </submittedName>
</protein>
<dbReference type="AlphaFoldDB" id="A0A7K1FPZ9"/>